<name>A0A1Y1IUU0_KLENI</name>
<organism evidence="1 2">
    <name type="scientific">Klebsormidium nitens</name>
    <name type="common">Green alga</name>
    <name type="synonym">Ulothrix nitens</name>
    <dbReference type="NCBI Taxonomy" id="105231"/>
    <lineage>
        <taxon>Eukaryota</taxon>
        <taxon>Viridiplantae</taxon>
        <taxon>Streptophyta</taxon>
        <taxon>Klebsormidiophyceae</taxon>
        <taxon>Klebsormidiales</taxon>
        <taxon>Klebsormidiaceae</taxon>
        <taxon>Klebsormidium</taxon>
    </lineage>
</organism>
<gene>
    <name evidence="1" type="ORF">KFL_013210010</name>
</gene>
<dbReference type="AlphaFoldDB" id="A0A1Y1IUU0"/>
<dbReference type="PANTHER" id="PTHR34305">
    <property type="entry name" value="EXPRESSED PROTEIN"/>
    <property type="match status" value="1"/>
</dbReference>
<accession>A0A1Y1IUU0</accession>
<evidence type="ECO:0000313" key="2">
    <source>
        <dbReference type="Proteomes" id="UP000054558"/>
    </source>
</evidence>
<dbReference type="PANTHER" id="PTHR34305:SF1">
    <property type="entry name" value="SWIM-TYPE DOMAIN-CONTAINING PROTEIN"/>
    <property type="match status" value="1"/>
</dbReference>
<protein>
    <recommendedName>
        <fullName evidence="3">HMG domain-containing protein</fullName>
    </recommendedName>
</protein>
<dbReference type="STRING" id="105231.A0A1Y1IUU0"/>
<evidence type="ECO:0000313" key="1">
    <source>
        <dbReference type="EMBL" id="GAQ93141.1"/>
    </source>
</evidence>
<proteinExistence type="predicted"/>
<dbReference type="OMA" id="ANLWEHW"/>
<sequence>KAELATHQAAFQRSPYAIVLSEETWRRASLDFFKLVGLGLRDCCSLCGPHPKVLICDGIVGLASADGAQKPGGLGSSLLDARRTFVHPSRHASGALLEKRSISGRDYCGAGLEGGGLKRKLLLQPEIREAIARLSQHRPKDEKVGERLSRAEFEALLAGLAHEDPQIVKRFGPGEAEGPLAEDGRRRLLVEQRTMVLDRNRAVFELLTGIQAEFERRGLSANLWEHWVGEWTDLLYSLGAHDSDEDLVGSKALHVVRRLLLGGEATLEDRRDLARDAPILRRILDAYGGLAFPAFFTRTLYHLYLLALLARGATGFEVEGRRGWVHEAIDPFDQAVDLLAEARGRPLSIEERRQLDEARGLANELLPGVERLEPSPEQWERMIAAERLLLRERLGRDESGAERPPLPTGHSFRAEQDALACYTLPGWEQKRGLPWYSSFEHPDGRSRTSEEFKCATGKTVTEWDAEHVPGLVKGAGKLSGKKRSASKRPKRTRGAFVFCCPHRVIYGYHIMLRGESPRDAFAVLFTRLRREDLPDVLVHDNACALRNYCMRRAPAHFANVRFVVDRFHFSKAGQEVHKCGPSNCPDSYPSLHWINTSAVESVNSFLKGFRSLGWYSGLESFMVILPLLLRGYNSSLKRVDDAKLSIALAAVVWTVGVRARLLHG</sequence>
<feature type="non-terminal residue" evidence="1">
    <location>
        <position position="1"/>
    </location>
</feature>
<evidence type="ECO:0008006" key="3">
    <source>
        <dbReference type="Google" id="ProtNLM"/>
    </source>
</evidence>
<dbReference type="EMBL" id="DF238270">
    <property type="protein sequence ID" value="GAQ93141.1"/>
    <property type="molecule type" value="Genomic_DNA"/>
</dbReference>
<keyword evidence="2" id="KW-1185">Reference proteome</keyword>
<reference evidence="1 2" key="1">
    <citation type="journal article" date="2014" name="Nat. Commun.">
        <title>Klebsormidium flaccidum genome reveals primary factors for plant terrestrial adaptation.</title>
        <authorList>
            <person name="Hori K."/>
            <person name="Maruyama F."/>
            <person name="Fujisawa T."/>
            <person name="Togashi T."/>
            <person name="Yamamoto N."/>
            <person name="Seo M."/>
            <person name="Sato S."/>
            <person name="Yamada T."/>
            <person name="Mori H."/>
            <person name="Tajima N."/>
            <person name="Moriyama T."/>
            <person name="Ikeuchi M."/>
            <person name="Watanabe M."/>
            <person name="Wada H."/>
            <person name="Kobayashi K."/>
            <person name="Saito M."/>
            <person name="Masuda T."/>
            <person name="Sasaki-Sekimoto Y."/>
            <person name="Mashiguchi K."/>
            <person name="Awai K."/>
            <person name="Shimojima M."/>
            <person name="Masuda S."/>
            <person name="Iwai M."/>
            <person name="Nobusawa T."/>
            <person name="Narise T."/>
            <person name="Kondo S."/>
            <person name="Saito H."/>
            <person name="Sato R."/>
            <person name="Murakawa M."/>
            <person name="Ihara Y."/>
            <person name="Oshima-Yamada Y."/>
            <person name="Ohtaka K."/>
            <person name="Satoh M."/>
            <person name="Sonobe K."/>
            <person name="Ishii M."/>
            <person name="Ohtani R."/>
            <person name="Kanamori-Sato M."/>
            <person name="Honoki R."/>
            <person name="Miyazaki D."/>
            <person name="Mochizuki H."/>
            <person name="Umetsu J."/>
            <person name="Higashi K."/>
            <person name="Shibata D."/>
            <person name="Kamiya Y."/>
            <person name="Sato N."/>
            <person name="Nakamura Y."/>
            <person name="Tabata S."/>
            <person name="Ida S."/>
            <person name="Kurokawa K."/>
            <person name="Ohta H."/>
        </authorList>
    </citation>
    <scope>NUCLEOTIDE SEQUENCE [LARGE SCALE GENOMIC DNA]</scope>
    <source>
        <strain evidence="1 2">NIES-2285</strain>
    </source>
</reference>
<dbReference type="Proteomes" id="UP000054558">
    <property type="component" value="Unassembled WGS sequence"/>
</dbReference>